<name>A0A2D1BG67_NORV</name>
<proteinExistence type="predicted"/>
<dbReference type="InterPro" id="IPR004278">
    <property type="entry name" value="VP2"/>
</dbReference>
<reference evidence="2" key="1">
    <citation type="journal article" date="2017" name="J. Infect. Dis.">
        <title>Whole genome next generation sequencing to study within-host evolution of chronic norovirus infection among immunocompromised patients.</title>
        <authorList>
            <person name="van Beek J."/>
            <person name="de Graaf M."/>
            <person name="Smits S.L."/>
            <person name="Schapendonk C.M.E."/>
            <person name="Verjans G.M.G.M."/>
            <person name="Vennema H."/>
            <person name="van der Eijk A.A."/>
            <person name="Phan M.V.T."/>
            <person name="Cotten M.L."/>
            <person name="Koopmans M.P.G."/>
        </authorList>
    </citation>
    <scope>NUCLEOTIDE SEQUENCE</scope>
    <source>
        <strain evidence="2">Norovirus/GII/Hu/NL/2011/GII.P4- GII.4/Rotterdam/E1300289_p16_d202</strain>
    </source>
</reference>
<feature type="compositionally biased region" description="Polar residues" evidence="1">
    <location>
        <begin position="169"/>
        <end position="178"/>
    </location>
</feature>
<organism evidence="2">
    <name type="scientific">Norovirus GII</name>
    <dbReference type="NCBI Taxonomy" id="122929"/>
    <lineage>
        <taxon>Viruses</taxon>
        <taxon>Riboviria</taxon>
        <taxon>Orthornavirae</taxon>
        <taxon>Pisuviricota</taxon>
        <taxon>Pisoniviricetes</taxon>
        <taxon>Picornavirales</taxon>
        <taxon>Caliciviridae</taxon>
        <taxon>Norovirus</taxon>
        <taxon>Norovirus norwalkense</taxon>
        <taxon>Norwalk virus</taxon>
    </lineage>
</organism>
<protein>
    <submittedName>
        <fullName evidence="2">ORF3</fullName>
    </submittedName>
</protein>
<dbReference type="EMBL" id="MF140666">
    <property type="protein sequence ID" value="ATN23696.1"/>
    <property type="molecule type" value="Genomic_RNA"/>
</dbReference>
<dbReference type="Pfam" id="PF03035">
    <property type="entry name" value="RNA_capsid"/>
    <property type="match status" value="1"/>
</dbReference>
<accession>A0A2D1BG67</accession>
<feature type="compositionally biased region" description="Low complexity" evidence="1">
    <location>
        <begin position="155"/>
        <end position="168"/>
    </location>
</feature>
<evidence type="ECO:0000256" key="1">
    <source>
        <dbReference type="SAM" id="MobiDB-lite"/>
    </source>
</evidence>
<sequence>MAGAVIAGLASDVLSSGLGSLINAGAGVINQKVDFENNRKLQQDSFQFSSNLQQASFQHDKEMLQAQIEATQKLQQGMMEIKQAMLLKGGFSETDAARGAINAPMTKVLDWNGTRYWAPNARTTTYNAGGFSTPQPSGASPGRTNLRATVPTRGSSSSKLSSTSTATSVYSNQTVSTRLGSSAGSGTSVSSLPSTARTRSWVEDQNRNLSPFMRGALNTSFVSPPPSRSSSQGTVSTVPKEILDSWTSAFNTHRQPLFAHIRKQGESRV</sequence>
<feature type="compositionally biased region" description="Polar residues" evidence="1">
    <location>
        <begin position="127"/>
        <end position="147"/>
    </location>
</feature>
<feature type="region of interest" description="Disordered" evidence="1">
    <location>
        <begin position="127"/>
        <end position="201"/>
    </location>
</feature>
<evidence type="ECO:0000313" key="2">
    <source>
        <dbReference type="EMBL" id="ATN23696.1"/>
    </source>
</evidence>
<feature type="compositionally biased region" description="Low complexity" evidence="1">
    <location>
        <begin position="179"/>
        <end position="196"/>
    </location>
</feature>